<accession>A0A2T4YRZ7</accession>
<keyword evidence="2" id="KW-0808">Transferase</keyword>
<keyword evidence="3" id="KW-1185">Reference proteome</keyword>
<evidence type="ECO:0000259" key="1">
    <source>
        <dbReference type="PROSITE" id="PS51186"/>
    </source>
</evidence>
<gene>
    <name evidence="2" type="ORF">C8J24_2532</name>
</gene>
<name>A0A2T4YRZ7_9SPHN</name>
<dbReference type="PANTHER" id="PTHR43610">
    <property type="entry name" value="BLL6696 PROTEIN"/>
    <property type="match status" value="1"/>
</dbReference>
<dbReference type="EMBL" id="PZZN01000002">
    <property type="protein sequence ID" value="PTM46291.1"/>
    <property type="molecule type" value="Genomic_DNA"/>
</dbReference>
<proteinExistence type="predicted"/>
<dbReference type="InterPro" id="IPR000182">
    <property type="entry name" value="GNAT_dom"/>
</dbReference>
<dbReference type="PROSITE" id="PS51186">
    <property type="entry name" value="GNAT"/>
    <property type="match status" value="1"/>
</dbReference>
<evidence type="ECO:0000313" key="3">
    <source>
        <dbReference type="Proteomes" id="UP000240996"/>
    </source>
</evidence>
<dbReference type="PANTHER" id="PTHR43610:SF1">
    <property type="entry name" value="N-ACETYLTRANSFERASE DOMAIN-CONTAINING PROTEIN"/>
    <property type="match status" value="1"/>
</dbReference>
<dbReference type="GO" id="GO:0016747">
    <property type="term" value="F:acyltransferase activity, transferring groups other than amino-acyl groups"/>
    <property type="evidence" value="ECO:0007669"/>
    <property type="project" value="InterPro"/>
</dbReference>
<dbReference type="Gene3D" id="3.40.630.30">
    <property type="match status" value="1"/>
</dbReference>
<evidence type="ECO:0000313" key="2">
    <source>
        <dbReference type="EMBL" id="PTM46291.1"/>
    </source>
</evidence>
<reference evidence="2 3" key="1">
    <citation type="submission" date="2018-04" db="EMBL/GenBank/DDBJ databases">
        <title>Genomic Encyclopedia of Type Strains, Phase III (KMG-III): the genomes of soil and plant-associated and newly described type strains.</title>
        <authorList>
            <person name="Whitman W."/>
        </authorList>
    </citation>
    <scope>NUCLEOTIDE SEQUENCE [LARGE SCALE GENOMIC DNA]</scope>
    <source>
        <strain evidence="2 3">NW12</strain>
    </source>
</reference>
<sequence>MSWDATPTLVGRHVTLRPLVAEDKDALVAAASADGLWDLFYANVALMKAPDRWLAAAFEQQDFGRARVFAVVVDGIVRGSTRFMRMSAANRRLEIGGTFYATAVQRTGVNTEAKRMLLAHAFDTLGCECVQIRTDSLNKRSQAAIERLGAKRDGVLRGHQVMADGRLRDTIVYSILSHEWPGVRQNLTYLLARHEDRA</sequence>
<dbReference type="InterPro" id="IPR016181">
    <property type="entry name" value="Acyl_CoA_acyltransferase"/>
</dbReference>
<protein>
    <submittedName>
        <fullName evidence="2">RimJ/RimL family protein N-acetyltransferase</fullName>
    </submittedName>
</protein>
<dbReference type="RefSeq" id="WP_107932647.1">
    <property type="nucleotide sequence ID" value="NZ_PZZN01000002.1"/>
</dbReference>
<comment type="caution">
    <text evidence="2">The sequence shown here is derived from an EMBL/GenBank/DDBJ whole genome shotgun (WGS) entry which is preliminary data.</text>
</comment>
<dbReference type="Proteomes" id="UP000240996">
    <property type="component" value="Unassembled WGS sequence"/>
</dbReference>
<organism evidence="2 3">
    <name type="scientific">Sphingomonas aerolata</name>
    <dbReference type="NCBI Taxonomy" id="185951"/>
    <lineage>
        <taxon>Bacteria</taxon>
        <taxon>Pseudomonadati</taxon>
        <taxon>Pseudomonadota</taxon>
        <taxon>Alphaproteobacteria</taxon>
        <taxon>Sphingomonadales</taxon>
        <taxon>Sphingomonadaceae</taxon>
        <taxon>Sphingomonas</taxon>
    </lineage>
</organism>
<feature type="domain" description="N-acetyltransferase" evidence="1">
    <location>
        <begin position="14"/>
        <end position="172"/>
    </location>
</feature>
<dbReference type="Pfam" id="PF13302">
    <property type="entry name" value="Acetyltransf_3"/>
    <property type="match status" value="1"/>
</dbReference>
<dbReference type="SUPFAM" id="SSF55729">
    <property type="entry name" value="Acyl-CoA N-acyltransferases (Nat)"/>
    <property type="match status" value="1"/>
</dbReference>
<dbReference type="AlphaFoldDB" id="A0A2T4YRZ7"/>